<comment type="caution">
    <text evidence="2">The sequence shown here is derived from an EMBL/GenBank/DDBJ whole genome shotgun (WGS) entry which is preliminary data.</text>
</comment>
<dbReference type="Proteomes" id="UP000612746">
    <property type="component" value="Unassembled WGS sequence"/>
</dbReference>
<reference evidence="2" key="1">
    <citation type="submission" date="2020-12" db="EMBL/GenBank/DDBJ databases">
        <title>Metabolic potential, ecology and presence of endohyphal bacteria is reflected in genomic diversity of Mucoromycotina.</title>
        <authorList>
            <person name="Muszewska A."/>
            <person name="Okrasinska A."/>
            <person name="Steczkiewicz K."/>
            <person name="Drgas O."/>
            <person name="Orlowska M."/>
            <person name="Perlinska-Lenart U."/>
            <person name="Aleksandrzak-Piekarczyk T."/>
            <person name="Szatraj K."/>
            <person name="Zielenkiewicz U."/>
            <person name="Pilsyk S."/>
            <person name="Malc E."/>
            <person name="Mieczkowski P."/>
            <person name="Kruszewska J.S."/>
            <person name="Biernat P."/>
            <person name="Pawlowska J."/>
        </authorList>
    </citation>
    <scope>NUCLEOTIDE SEQUENCE</scope>
    <source>
        <strain evidence="2">WA0000051536</strain>
    </source>
</reference>
<dbReference type="EMBL" id="JAEPRA010000014">
    <property type="protein sequence ID" value="KAG2175888.1"/>
    <property type="molecule type" value="Genomic_DNA"/>
</dbReference>
<feature type="region of interest" description="Disordered" evidence="1">
    <location>
        <begin position="150"/>
        <end position="170"/>
    </location>
</feature>
<dbReference type="AlphaFoldDB" id="A0A8H7PL53"/>
<keyword evidence="3" id="KW-1185">Reference proteome</keyword>
<organism evidence="2 3">
    <name type="scientific">Umbelopsis vinacea</name>
    <dbReference type="NCBI Taxonomy" id="44442"/>
    <lineage>
        <taxon>Eukaryota</taxon>
        <taxon>Fungi</taxon>
        <taxon>Fungi incertae sedis</taxon>
        <taxon>Mucoromycota</taxon>
        <taxon>Mucoromycotina</taxon>
        <taxon>Umbelopsidomycetes</taxon>
        <taxon>Umbelopsidales</taxon>
        <taxon>Umbelopsidaceae</taxon>
        <taxon>Umbelopsis</taxon>
    </lineage>
</organism>
<sequence length="225" mass="24934">MLSSKMYWGYLTSATQMVQPPALSQIGLSLNNNSAFAFVGSLTDIVSYCCKHSRTKIVLQRASSNSREVDDQTNTIEVQVKHIRTIYSVMNPLSSIMVILRPHSVQTDVDNKRKNRRKRFTLPATSDLLELAVGLNQMFDRSFKHITNFTSHPHTVQPQSPSSGLRARSGTTSLLAQSTNNRQLPDDDIDLDLPIYTAEPDGQAGGFSTLIDELLPPPYEAILAA</sequence>
<evidence type="ECO:0000313" key="3">
    <source>
        <dbReference type="Proteomes" id="UP000612746"/>
    </source>
</evidence>
<evidence type="ECO:0000313" key="2">
    <source>
        <dbReference type="EMBL" id="KAG2175888.1"/>
    </source>
</evidence>
<gene>
    <name evidence="2" type="ORF">INT44_000366</name>
</gene>
<proteinExistence type="predicted"/>
<accession>A0A8H7PL53</accession>
<evidence type="ECO:0000256" key="1">
    <source>
        <dbReference type="SAM" id="MobiDB-lite"/>
    </source>
</evidence>
<protein>
    <submittedName>
        <fullName evidence="2">Uncharacterized protein</fullName>
    </submittedName>
</protein>
<name>A0A8H7PL53_9FUNG</name>
<dbReference type="OrthoDB" id="2324141at2759"/>